<evidence type="ECO:0000313" key="3">
    <source>
        <dbReference type="Proteomes" id="UP000235579"/>
    </source>
</evidence>
<dbReference type="EMBL" id="MDBP01000113">
    <property type="protein sequence ID" value="PMP08105.1"/>
    <property type="molecule type" value="Genomic_DNA"/>
</dbReference>
<gene>
    <name evidence="1" type="ORF">BCS92_03320</name>
    <name evidence="2" type="ORF">FC057_02270</name>
</gene>
<proteinExistence type="predicted"/>
<evidence type="ECO:0000313" key="4">
    <source>
        <dbReference type="Proteomes" id="UP000308018"/>
    </source>
</evidence>
<dbReference type="Proteomes" id="UP000235579">
    <property type="component" value="Unassembled WGS sequence"/>
</dbReference>
<reference evidence="1" key="3">
    <citation type="journal article" date="2018" name="Nature">
        <title>A major lineage of non-tailed dsDNA viruses as unrecognized killers of marine bacteria.</title>
        <authorList>
            <person name="Kauffman K.M."/>
            <person name="Hussain F.A."/>
            <person name="Yang J."/>
            <person name="Arevalo P."/>
            <person name="Brown J.M."/>
            <person name="Chang W.K."/>
            <person name="VanInsberghe D."/>
            <person name="Elsherbini J."/>
            <person name="Sharma R.S."/>
            <person name="Cutler M.B."/>
            <person name="Kelly L."/>
            <person name="Polz M.F."/>
        </authorList>
    </citation>
    <scope>NUCLEOTIDE SEQUENCE</scope>
    <source>
        <strain evidence="1">10N.222.48.A2</strain>
    </source>
</reference>
<protein>
    <submittedName>
        <fullName evidence="1">Uncharacterized protein</fullName>
    </submittedName>
</protein>
<dbReference type="Pfam" id="PF20553">
    <property type="entry name" value="Methyltransf_35"/>
    <property type="match status" value="1"/>
</dbReference>
<dbReference type="EMBL" id="SYVV01000004">
    <property type="protein sequence ID" value="TKG36730.1"/>
    <property type="molecule type" value="Genomic_DNA"/>
</dbReference>
<reference evidence="1" key="2">
    <citation type="submission" date="2016-07" db="EMBL/GenBank/DDBJ databases">
        <authorList>
            <person name="Wan K."/>
            <person name="Booth B."/>
            <person name="Spirohn K."/>
            <person name="Hao T."/>
            <person name="Hu Y."/>
            <person name="Calderwood M."/>
            <person name="Hill D."/>
            <person name="Mohr S."/>
            <person name="Vidal M."/>
            <person name="Celniker S."/>
            <person name="Perrimon N."/>
        </authorList>
    </citation>
    <scope>NUCLEOTIDE SEQUENCE</scope>
    <source>
        <strain evidence="1">10N.222.48.A2</strain>
    </source>
</reference>
<accession>A0A2N7NBQ7</accession>
<dbReference type="AlphaFoldDB" id="A0A2N7NBQ7"/>
<evidence type="ECO:0000313" key="1">
    <source>
        <dbReference type="EMBL" id="PMP08105.1"/>
    </source>
</evidence>
<sequence>MSNSGKLINYGVRPAKNIERKMMRDMFLRLFPFCPLPDYQYVGLGAKYFVDFFLFHKSLHIDKMISIEGDTNNRKRYHFNKPFDCIDIKFGHSNAVLPKINLDSKSIIWMDYDSRFNISMLDDLSIVISKLQSGSIFCLSYNSEVYTRDELKDSSGKLAADAYKQKFTEIVGEDNIPQSFDERGWTRQSNFSGFLYDSIIARLNRSLQERNDRLVNDEEKLQVRQVMYFDYADGSRMETLGFVLYKVDDLKLVDVCNFEGLPFFKSGKESFTIKTPNLTQKEIRHLSEKMPNFDISLLDENIFSVKDVTAFSELYKYFPAFNEIEVM</sequence>
<organism evidence="1 3">
    <name type="scientific">Vibrio tasmaniensis</name>
    <dbReference type="NCBI Taxonomy" id="212663"/>
    <lineage>
        <taxon>Bacteria</taxon>
        <taxon>Pseudomonadati</taxon>
        <taxon>Pseudomonadota</taxon>
        <taxon>Gammaproteobacteria</taxon>
        <taxon>Vibrionales</taxon>
        <taxon>Vibrionaceae</taxon>
        <taxon>Vibrio</taxon>
    </lineage>
</organism>
<dbReference type="RefSeq" id="WP_102258522.1">
    <property type="nucleotide sequence ID" value="NZ_MDBP01000113.1"/>
</dbReference>
<evidence type="ECO:0000313" key="2">
    <source>
        <dbReference type="EMBL" id="TKG36730.1"/>
    </source>
</evidence>
<dbReference type="Proteomes" id="UP000308018">
    <property type="component" value="Unassembled WGS sequence"/>
</dbReference>
<comment type="caution">
    <text evidence="1">The sequence shown here is derived from an EMBL/GenBank/DDBJ whole genome shotgun (WGS) entry which is preliminary data.</text>
</comment>
<name>A0A2N7NBQ7_9VIBR</name>
<dbReference type="InterPro" id="IPR046788">
    <property type="entry name" value="Methyltransf_35"/>
</dbReference>
<reference evidence="3" key="1">
    <citation type="submission" date="2016-07" db="EMBL/GenBank/DDBJ databases">
        <title>Nontailed viruses are major unrecognized killers of bacteria in the ocean.</title>
        <authorList>
            <person name="Kauffman K."/>
            <person name="Hussain F."/>
            <person name="Yang J."/>
            <person name="Arevalo P."/>
            <person name="Brown J."/>
            <person name="Cutler M."/>
            <person name="Kelly L."/>
            <person name="Polz M.F."/>
        </authorList>
    </citation>
    <scope>NUCLEOTIDE SEQUENCE [LARGE SCALE GENOMIC DNA]</scope>
    <source>
        <strain evidence="3">10N.222.48.A2</strain>
    </source>
</reference>
<reference evidence="2 4" key="4">
    <citation type="submission" date="2019-04" db="EMBL/GenBank/DDBJ databases">
        <title>A reverse ecology approach based on a biological definition of microbial populations.</title>
        <authorList>
            <person name="Arevalo P."/>
            <person name="Vaninsberghe D."/>
            <person name="Elsherbini J."/>
            <person name="Gore J."/>
            <person name="Polz M."/>
        </authorList>
    </citation>
    <scope>NUCLEOTIDE SEQUENCE [LARGE SCALE GENOMIC DNA]</scope>
    <source>
        <strain evidence="2 4">10N.222.45.A8</strain>
    </source>
</reference>